<reference evidence="3 4" key="1">
    <citation type="journal article" date="2021" name="Sci. Rep.">
        <title>Genome sequencing of the multicellular alga Astrephomene provides insights into convergent evolution of germ-soma differentiation.</title>
        <authorList>
            <person name="Yamashita S."/>
            <person name="Yamamoto K."/>
            <person name="Matsuzaki R."/>
            <person name="Suzuki S."/>
            <person name="Yamaguchi H."/>
            <person name="Hirooka S."/>
            <person name="Minakuchi Y."/>
            <person name="Miyagishima S."/>
            <person name="Kawachi M."/>
            <person name="Toyoda A."/>
            <person name="Nozaki H."/>
        </authorList>
    </citation>
    <scope>NUCLEOTIDE SEQUENCE [LARGE SCALE GENOMIC DNA]</scope>
    <source>
        <strain evidence="3 4">NIES-4017</strain>
    </source>
</reference>
<feature type="region of interest" description="Disordered" evidence="1">
    <location>
        <begin position="294"/>
        <end position="322"/>
    </location>
</feature>
<protein>
    <recommendedName>
        <fullName evidence="2">Serine aminopeptidase S33 domain-containing protein</fullName>
    </recommendedName>
</protein>
<feature type="compositionally biased region" description="Basic and acidic residues" evidence="1">
    <location>
        <begin position="294"/>
        <end position="305"/>
    </location>
</feature>
<gene>
    <name evidence="3" type="ORF">Agub_g166</name>
</gene>
<dbReference type="EMBL" id="BMAR01000001">
    <property type="protein sequence ID" value="GFR39691.1"/>
    <property type="molecule type" value="Genomic_DNA"/>
</dbReference>
<evidence type="ECO:0000313" key="3">
    <source>
        <dbReference type="EMBL" id="GFR39691.1"/>
    </source>
</evidence>
<name>A0AAD3DGQ7_9CHLO</name>
<dbReference type="PANTHER" id="PTHR11614">
    <property type="entry name" value="PHOSPHOLIPASE-RELATED"/>
    <property type="match status" value="1"/>
</dbReference>
<proteinExistence type="predicted"/>
<dbReference type="Gene3D" id="3.40.50.1820">
    <property type="entry name" value="alpha/beta hydrolase"/>
    <property type="match status" value="1"/>
</dbReference>
<dbReference type="Proteomes" id="UP001054857">
    <property type="component" value="Unassembled WGS sequence"/>
</dbReference>
<dbReference type="Pfam" id="PF12146">
    <property type="entry name" value="Hydrolase_4"/>
    <property type="match status" value="1"/>
</dbReference>
<dbReference type="InterPro" id="IPR029058">
    <property type="entry name" value="AB_hydrolase_fold"/>
</dbReference>
<feature type="domain" description="Serine aminopeptidase S33" evidence="2">
    <location>
        <begin position="27"/>
        <end position="273"/>
    </location>
</feature>
<sequence length="322" mass="34508">MGKTTGSFTNGRGQKLYTVEWTPEEGEVKAVMFWHHGFGEYMDRFDASAEVWSSAGIAVYGYDAAGMGRSEPLQKAARGLVARFEHLVADAEEFLSKVLRPSLASKGLAAVPLFLAGNSLGGLVASYVAARQGEQVAGLVMQSPAIDVEWTPVLRFQAMLGNLLAALLPRAKLVPAVRPEDMSQDPRVVAEYLADPLIYQGNVKALTGNEILKGFRGLVALRPALRLPIFAVHGTSDRCTSLPALRTHLAALPSPDVTLREVAGGYHELLHGPEKEQVRGDIRDWVLQRAGKKEEAEKQAEKGAAEAEGAGEVASEGVAVAV</sequence>
<keyword evidence="4" id="KW-1185">Reference proteome</keyword>
<comment type="caution">
    <text evidence="3">The sequence shown here is derived from an EMBL/GenBank/DDBJ whole genome shotgun (WGS) entry which is preliminary data.</text>
</comment>
<dbReference type="FunFam" id="3.40.50.1820:FF:000117">
    <property type="entry name" value="Monoglyceride lipase, putative"/>
    <property type="match status" value="1"/>
</dbReference>
<dbReference type="AlphaFoldDB" id="A0AAD3DGQ7"/>
<dbReference type="InterPro" id="IPR051044">
    <property type="entry name" value="MAG_DAG_Lipase"/>
</dbReference>
<evidence type="ECO:0000259" key="2">
    <source>
        <dbReference type="Pfam" id="PF12146"/>
    </source>
</evidence>
<organism evidence="3 4">
    <name type="scientific">Astrephomene gubernaculifera</name>
    <dbReference type="NCBI Taxonomy" id="47775"/>
    <lineage>
        <taxon>Eukaryota</taxon>
        <taxon>Viridiplantae</taxon>
        <taxon>Chlorophyta</taxon>
        <taxon>core chlorophytes</taxon>
        <taxon>Chlorophyceae</taxon>
        <taxon>CS clade</taxon>
        <taxon>Chlamydomonadales</taxon>
        <taxon>Astrephomenaceae</taxon>
        <taxon>Astrephomene</taxon>
    </lineage>
</organism>
<evidence type="ECO:0000313" key="4">
    <source>
        <dbReference type="Proteomes" id="UP001054857"/>
    </source>
</evidence>
<accession>A0AAD3DGQ7</accession>
<dbReference type="SUPFAM" id="SSF53474">
    <property type="entry name" value="alpha/beta-Hydrolases"/>
    <property type="match status" value="1"/>
</dbReference>
<dbReference type="InterPro" id="IPR022742">
    <property type="entry name" value="Hydrolase_4"/>
</dbReference>
<evidence type="ECO:0000256" key="1">
    <source>
        <dbReference type="SAM" id="MobiDB-lite"/>
    </source>
</evidence>
<feature type="compositionally biased region" description="Low complexity" evidence="1">
    <location>
        <begin position="306"/>
        <end position="322"/>
    </location>
</feature>